<protein>
    <submittedName>
        <fullName evidence="3">IS110 family transposase</fullName>
    </submittedName>
</protein>
<dbReference type="PANTHER" id="PTHR33055:SF15">
    <property type="entry name" value="TRANSPOSASE-RELATED"/>
    <property type="match status" value="1"/>
</dbReference>
<comment type="caution">
    <text evidence="3">The sequence shown here is derived from an EMBL/GenBank/DDBJ whole genome shotgun (WGS) entry which is preliminary data.</text>
</comment>
<name>A0ABT6NHS5_9FIRM</name>
<dbReference type="NCBIfam" id="NF033542">
    <property type="entry name" value="transpos_IS110"/>
    <property type="match status" value="1"/>
</dbReference>
<dbReference type="Pfam" id="PF02371">
    <property type="entry name" value="Transposase_20"/>
    <property type="match status" value="1"/>
</dbReference>
<dbReference type="InterPro" id="IPR003346">
    <property type="entry name" value="Transposase_20"/>
</dbReference>
<evidence type="ECO:0000313" key="3">
    <source>
        <dbReference type="EMBL" id="MDH8679947.1"/>
    </source>
</evidence>
<reference evidence="3 4" key="1">
    <citation type="submission" date="2023-04" db="EMBL/GenBank/DDBJ databases">
        <title>Fusibacter bizertensis strain WBS, isolated from littoral bottom sediments of the Arctic seas - biochemical and genomic analysis.</title>
        <authorList>
            <person name="Brioukhanov A.L."/>
        </authorList>
    </citation>
    <scope>NUCLEOTIDE SEQUENCE [LARGE SCALE GENOMIC DNA]</scope>
    <source>
        <strain evidence="3 4">WBS</strain>
    </source>
</reference>
<evidence type="ECO:0000313" key="4">
    <source>
        <dbReference type="Proteomes" id="UP001158045"/>
    </source>
</evidence>
<feature type="domain" description="Transposase IS110-like N-terminal" evidence="1">
    <location>
        <begin position="4"/>
        <end position="160"/>
    </location>
</feature>
<feature type="domain" description="Transposase IS116/IS110/IS902 C-terminal" evidence="2">
    <location>
        <begin position="266"/>
        <end position="348"/>
    </location>
</feature>
<dbReference type="Proteomes" id="UP001158045">
    <property type="component" value="Unassembled WGS sequence"/>
</dbReference>
<dbReference type="InterPro" id="IPR047650">
    <property type="entry name" value="Transpos_IS110"/>
</dbReference>
<accession>A0ABT6NHS5</accession>
<proteinExistence type="predicted"/>
<keyword evidence="4" id="KW-1185">Reference proteome</keyword>
<organism evidence="3 4">
    <name type="scientific">Fusibacter bizertensis</name>
    <dbReference type="NCBI Taxonomy" id="1488331"/>
    <lineage>
        <taxon>Bacteria</taxon>
        <taxon>Bacillati</taxon>
        <taxon>Bacillota</taxon>
        <taxon>Clostridia</taxon>
        <taxon>Eubacteriales</taxon>
        <taxon>Eubacteriales Family XII. Incertae Sedis</taxon>
        <taxon>Fusibacter</taxon>
    </lineage>
</organism>
<evidence type="ECO:0000259" key="1">
    <source>
        <dbReference type="Pfam" id="PF01548"/>
    </source>
</evidence>
<dbReference type="PANTHER" id="PTHR33055">
    <property type="entry name" value="TRANSPOSASE FOR INSERTION SEQUENCE ELEMENT IS1111A"/>
    <property type="match status" value="1"/>
</dbReference>
<dbReference type="RefSeq" id="WP_281095840.1">
    <property type="nucleotide sequence ID" value="NZ_JARYZI010000029.1"/>
</dbReference>
<gene>
    <name evidence="3" type="ORF">QE109_17510</name>
</gene>
<dbReference type="EMBL" id="JARYZI010000029">
    <property type="protein sequence ID" value="MDH8679947.1"/>
    <property type="molecule type" value="Genomic_DNA"/>
</dbReference>
<evidence type="ECO:0000259" key="2">
    <source>
        <dbReference type="Pfam" id="PF02371"/>
    </source>
</evidence>
<dbReference type="InterPro" id="IPR002525">
    <property type="entry name" value="Transp_IS110-like_N"/>
</dbReference>
<sequence length="385" mass="43926">MIYIGIDVAKNKHDCFIVDSNGEVLQNNFTFENSQSGYELFLSKLPNVDRQKMRVGLESTGHYSNNLIDFLIREDFPVTLFNPLSTNLYRKAQTLRKTKTDTVDARIIAKMLFTEEYNSYSPVSYHYQELKSLTRHRHRLVEYRSKLKISVTRLLDIVFPELAKHVWSIHQNSSYALLLEAPSPQKISELHLTKLTNLLKVHSRGKYGRDKALLIREVASKSIGSNRSSYGFELQQTIRLIQNVQEELTLLDFQLKALMDEMSSPIVSIPGISFRLGSIILAEIGDISKFSSPAKLLAFAGLDPSTHQSGNYTATQSRMVKRGSKYLRWAILQAARLVAMRSSVFKEYLSKKIAEGKHYNVALSHTAKKLLRVIFALLTKDLKFC</sequence>
<dbReference type="Pfam" id="PF01548">
    <property type="entry name" value="DEDD_Tnp_IS110"/>
    <property type="match status" value="1"/>
</dbReference>